<feature type="compositionally biased region" description="Acidic residues" evidence="1">
    <location>
        <begin position="11"/>
        <end position="21"/>
    </location>
</feature>
<feature type="compositionally biased region" description="Acidic residues" evidence="1">
    <location>
        <begin position="58"/>
        <end position="77"/>
    </location>
</feature>
<evidence type="ECO:0000256" key="1">
    <source>
        <dbReference type="SAM" id="MobiDB-lite"/>
    </source>
</evidence>
<proteinExistence type="predicted"/>
<reference evidence="2 3" key="1">
    <citation type="submission" date="2017-09" db="EMBL/GenBank/DDBJ databases">
        <title>Depth-based differentiation of microbial function through sediment-hosted aquifers and enrichment of novel symbionts in the deep terrestrial subsurface.</title>
        <authorList>
            <person name="Probst A.J."/>
            <person name="Ladd B."/>
            <person name="Jarett J.K."/>
            <person name="Geller-Mcgrath D.E."/>
            <person name="Sieber C.M."/>
            <person name="Emerson J.B."/>
            <person name="Anantharaman K."/>
            <person name="Thomas B.C."/>
            <person name="Malmstrom R."/>
            <person name="Stieglmeier M."/>
            <person name="Klingl A."/>
            <person name="Woyke T."/>
            <person name="Ryan C.M."/>
            <person name="Banfield J.F."/>
        </authorList>
    </citation>
    <scope>NUCLEOTIDE SEQUENCE [LARGE SCALE GENOMIC DNA]</scope>
    <source>
        <strain evidence="2">CG10_big_fil_rev_8_21_14_0_10_51_16</strain>
    </source>
</reference>
<comment type="caution">
    <text evidence="2">The sequence shown here is derived from an EMBL/GenBank/DDBJ whole genome shotgun (WGS) entry which is preliminary data.</text>
</comment>
<evidence type="ECO:0000313" key="2">
    <source>
        <dbReference type="EMBL" id="PIR44626.1"/>
    </source>
</evidence>
<feature type="compositionally biased region" description="Acidic residues" evidence="1">
    <location>
        <begin position="32"/>
        <end position="42"/>
    </location>
</feature>
<gene>
    <name evidence="2" type="ORF">COV10_03940</name>
</gene>
<dbReference type="EMBL" id="PCYI01000025">
    <property type="protein sequence ID" value="PIR44626.1"/>
    <property type="molecule type" value="Genomic_DNA"/>
</dbReference>
<sequence length="77" mass="8230">MSNSSTQDPLRDDEDIAEAEDAPIVAKPGVLIDDDSGDIGEELDVHGDAIGIGSRDVDEPEEPFEIDDDMDDRDGGD</sequence>
<name>A0A2H0RE12_9BACT</name>
<evidence type="ECO:0000313" key="3">
    <source>
        <dbReference type="Proteomes" id="UP000228767"/>
    </source>
</evidence>
<dbReference type="Proteomes" id="UP000228767">
    <property type="component" value="Unassembled WGS sequence"/>
</dbReference>
<protein>
    <submittedName>
        <fullName evidence="2">Uncharacterized protein</fullName>
    </submittedName>
</protein>
<accession>A0A2H0RE12</accession>
<dbReference type="AlphaFoldDB" id="A0A2H0RE12"/>
<feature type="region of interest" description="Disordered" evidence="1">
    <location>
        <begin position="1"/>
        <end position="77"/>
    </location>
</feature>
<organism evidence="2 3">
    <name type="scientific">Candidatus Vogelbacteria bacterium CG10_big_fil_rev_8_21_14_0_10_51_16</name>
    <dbReference type="NCBI Taxonomy" id="1975045"/>
    <lineage>
        <taxon>Bacteria</taxon>
        <taxon>Candidatus Vogeliibacteriota</taxon>
    </lineage>
</organism>